<proteinExistence type="predicted"/>
<dbReference type="Pfam" id="PF24102">
    <property type="entry name" value="FLAD1_M"/>
    <property type="match status" value="1"/>
</dbReference>
<dbReference type="PANTHER" id="PTHR13939:SF0">
    <property type="entry name" value="NMN AMIDOHYDROLASE-LIKE PROTEIN YFAY"/>
    <property type="match status" value="1"/>
</dbReference>
<dbReference type="SUPFAM" id="SSF53218">
    <property type="entry name" value="Molybdenum cofactor biosynthesis proteins"/>
    <property type="match status" value="1"/>
</dbReference>
<evidence type="ECO:0000313" key="2">
    <source>
        <dbReference type="EMBL" id="RMB04868.1"/>
    </source>
</evidence>
<comment type="caution">
    <text evidence="2">The sequence shown here is derived from an EMBL/GenBank/DDBJ whole genome shotgun (WGS) entry which is preliminary data.</text>
</comment>
<dbReference type="PANTHER" id="PTHR13939">
    <property type="entry name" value="NICOTINAMIDE-NUCLEOTIDE AMIDOHYDROLASE PNCC"/>
    <property type="match status" value="1"/>
</dbReference>
<dbReference type="InterPro" id="IPR001453">
    <property type="entry name" value="MoaB/Mog_dom"/>
</dbReference>
<dbReference type="InterPro" id="IPR056596">
    <property type="entry name" value="FLAD1_M"/>
</dbReference>
<feature type="domain" description="MoaB/Mog" evidence="1">
    <location>
        <begin position="13"/>
        <end position="174"/>
    </location>
</feature>
<dbReference type="EMBL" id="REFR01000012">
    <property type="protein sequence ID" value="RMB04868.1"/>
    <property type="molecule type" value="Genomic_DNA"/>
</dbReference>
<gene>
    <name evidence="2" type="ORF">BXY39_2438</name>
</gene>
<dbReference type="AlphaFoldDB" id="A0A3M0C564"/>
<dbReference type="Proteomes" id="UP000271227">
    <property type="component" value="Unassembled WGS sequence"/>
</dbReference>
<name>A0A3M0C564_9PROT</name>
<evidence type="ECO:0000259" key="1">
    <source>
        <dbReference type="SMART" id="SM00852"/>
    </source>
</evidence>
<keyword evidence="3" id="KW-1185">Reference proteome</keyword>
<accession>A0A3M0C564</accession>
<dbReference type="CDD" id="cd00885">
    <property type="entry name" value="cinA"/>
    <property type="match status" value="1"/>
</dbReference>
<dbReference type="InParanoid" id="A0A3M0C564"/>
<dbReference type="InterPro" id="IPR050101">
    <property type="entry name" value="CinA"/>
</dbReference>
<evidence type="ECO:0000313" key="3">
    <source>
        <dbReference type="Proteomes" id="UP000271227"/>
    </source>
</evidence>
<dbReference type="SMART" id="SM00852">
    <property type="entry name" value="MoCF_biosynth"/>
    <property type="match status" value="1"/>
</dbReference>
<reference evidence="2 3" key="1">
    <citation type="submission" date="2018-10" db="EMBL/GenBank/DDBJ databases">
        <title>Genomic Encyclopedia of Archaeal and Bacterial Type Strains, Phase II (KMG-II): from individual species to whole genera.</title>
        <authorList>
            <person name="Goeker M."/>
        </authorList>
    </citation>
    <scope>NUCLEOTIDE SEQUENCE [LARGE SCALE GENOMIC DNA]</scope>
    <source>
        <strain evidence="2 3">DSM 25217</strain>
    </source>
</reference>
<dbReference type="Gene3D" id="3.40.980.10">
    <property type="entry name" value="MoaB/Mog-like domain"/>
    <property type="match status" value="1"/>
</dbReference>
<dbReference type="InterPro" id="IPR036425">
    <property type="entry name" value="MoaB/Mog-like_dom_sf"/>
</dbReference>
<dbReference type="Pfam" id="PF00994">
    <property type="entry name" value="MoCF_biosynth"/>
    <property type="match status" value="1"/>
</dbReference>
<protein>
    <submittedName>
        <fullName evidence="2">Molybdenum cofactor synthesis domain-containing protein</fullName>
    </submittedName>
</protein>
<organism evidence="2 3">
    <name type="scientific">Eilatimonas milleporae</name>
    <dbReference type="NCBI Taxonomy" id="911205"/>
    <lineage>
        <taxon>Bacteria</taxon>
        <taxon>Pseudomonadati</taxon>
        <taxon>Pseudomonadota</taxon>
        <taxon>Alphaproteobacteria</taxon>
        <taxon>Kordiimonadales</taxon>
        <taxon>Kordiimonadaceae</taxon>
        <taxon>Eilatimonas</taxon>
    </lineage>
</organism>
<dbReference type="FunCoup" id="A0A3M0C564">
    <property type="interactions" value="129"/>
</dbReference>
<sequence>MTGMDETAPVTAALLIIGDEILSGRTQDKNLAYLAAWLNEAGIDMAEARVVPDVEAVVVEAVRALRGRYTYVFTTGGIGPTHDDITAECLAKAFEVPLQVHPEAHARLLAHYGEADFTPARQRMARVPEGAVLIDNPVSIAPGFQIGNVFVMAGVPKIMQAMLEGLRARLKGGVTVLSKAVTIRAPESAIAGDLGEIQAAHTGVSIGSYPFFRDATGQSGAQIVVRSRDAAALEAACAAVIAYCRRENLPFEEN</sequence>